<protein>
    <submittedName>
        <fullName evidence="1">Uncharacterized protein</fullName>
    </submittedName>
</protein>
<evidence type="ECO:0000313" key="2">
    <source>
        <dbReference type="Proteomes" id="UP001186974"/>
    </source>
</evidence>
<keyword evidence="2" id="KW-1185">Reference proteome</keyword>
<proteinExistence type="predicted"/>
<sequence>DKRIFIKDMAQYFIPPDNKPVSIAPSLLTKKRGVGTSEVDKHANSGGAHFATAVPTADNAIEVKSAGKEDQANGTANGDHSYISPPCPYPTVVEPSNPTVVPEALLRQFHFTFLIRHPRSSIPSYYRCTVPPLDEVTGFYNFRPDEAGYLELRKMFDFLKRCKQVGPGICRTDSSCQNGEKKTNGAHANGTNGVNGINGTNGISHHDEVDICVVDADDMLDNPSAMIEAYCDSVGIPFEPDMLVWDNEEDHMRAKEAFEKWKGFHEDAIESCELKKREHKHTKSDEQLYEEWTKKYGKEGADLIKKTVDENVEHYEYLKQFAIKV</sequence>
<reference evidence="1" key="1">
    <citation type="submission" date="2024-09" db="EMBL/GenBank/DDBJ databases">
        <title>Black Yeasts Isolated from many extreme environments.</title>
        <authorList>
            <person name="Coleine C."/>
            <person name="Stajich J.E."/>
            <person name="Selbmann L."/>
        </authorList>
    </citation>
    <scope>NUCLEOTIDE SEQUENCE</scope>
    <source>
        <strain evidence="1">CCFEE 5737</strain>
    </source>
</reference>
<accession>A0ACC3DVS0</accession>
<gene>
    <name evidence="1" type="ORF">LTS18_013121</name>
</gene>
<comment type="caution">
    <text evidence="1">The sequence shown here is derived from an EMBL/GenBank/DDBJ whole genome shotgun (WGS) entry which is preliminary data.</text>
</comment>
<evidence type="ECO:0000313" key="1">
    <source>
        <dbReference type="EMBL" id="KAK3080788.1"/>
    </source>
</evidence>
<organism evidence="1 2">
    <name type="scientific">Coniosporium uncinatum</name>
    <dbReference type="NCBI Taxonomy" id="93489"/>
    <lineage>
        <taxon>Eukaryota</taxon>
        <taxon>Fungi</taxon>
        <taxon>Dikarya</taxon>
        <taxon>Ascomycota</taxon>
        <taxon>Pezizomycotina</taxon>
        <taxon>Dothideomycetes</taxon>
        <taxon>Dothideomycetes incertae sedis</taxon>
        <taxon>Coniosporium</taxon>
    </lineage>
</organism>
<name>A0ACC3DVS0_9PEZI</name>
<dbReference type="EMBL" id="JAWDJW010000401">
    <property type="protein sequence ID" value="KAK3080788.1"/>
    <property type="molecule type" value="Genomic_DNA"/>
</dbReference>
<dbReference type="Proteomes" id="UP001186974">
    <property type="component" value="Unassembled WGS sequence"/>
</dbReference>
<feature type="non-terminal residue" evidence="1">
    <location>
        <position position="1"/>
    </location>
</feature>